<dbReference type="EMBL" id="SFCI01000288">
    <property type="protein sequence ID" value="TFY80791.1"/>
    <property type="molecule type" value="Genomic_DNA"/>
</dbReference>
<gene>
    <name evidence="2" type="ORF">EWM64_g3228</name>
</gene>
<evidence type="ECO:0000259" key="1">
    <source>
        <dbReference type="PROSITE" id="PS50097"/>
    </source>
</evidence>
<evidence type="ECO:0000313" key="2">
    <source>
        <dbReference type="EMBL" id="TFY80791.1"/>
    </source>
</evidence>
<comment type="caution">
    <text evidence="2">The sequence shown here is derived from an EMBL/GenBank/DDBJ whole genome shotgun (WGS) entry which is preliminary data.</text>
</comment>
<dbReference type="InterPro" id="IPR011333">
    <property type="entry name" value="SKP1/BTB/POZ_sf"/>
</dbReference>
<feature type="domain" description="BTB" evidence="1">
    <location>
        <begin position="17"/>
        <end position="85"/>
    </location>
</feature>
<dbReference type="CDD" id="cd18186">
    <property type="entry name" value="BTB_POZ_ZBTB_KLHL-like"/>
    <property type="match status" value="1"/>
</dbReference>
<dbReference type="Proteomes" id="UP000298061">
    <property type="component" value="Unassembled WGS sequence"/>
</dbReference>
<reference evidence="2 3" key="1">
    <citation type="submission" date="2019-02" db="EMBL/GenBank/DDBJ databases">
        <title>Genome sequencing of the rare red list fungi Hericium alpestre (H. flagellum).</title>
        <authorList>
            <person name="Buettner E."/>
            <person name="Kellner H."/>
        </authorList>
    </citation>
    <scope>NUCLEOTIDE SEQUENCE [LARGE SCALE GENOMIC DNA]</scope>
    <source>
        <strain evidence="2 3">DSM 108284</strain>
    </source>
</reference>
<evidence type="ECO:0000313" key="3">
    <source>
        <dbReference type="Proteomes" id="UP000298061"/>
    </source>
</evidence>
<name>A0A4Z0A3H5_9AGAM</name>
<protein>
    <recommendedName>
        <fullName evidence="1">BTB domain-containing protein</fullName>
    </recommendedName>
</protein>
<dbReference type="OrthoDB" id="3218112at2759"/>
<dbReference type="AlphaFoldDB" id="A0A4Z0A3H5"/>
<dbReference type="Pfam" id="PF00651">
    <property type="entry name" value="BTB"/>
    <property type="match status" value="1"/>
</dbReference>
<dbReference type="STRING" id="135208.A0A4Z0A3H5"/>
<sequence>MEPVNFKHHGQLYFADGNIVLIARTAADERVAFRVHQSVMARNSPIFADMLSLPLSGAVESYDGVPFVRMPDPAEDLERLLQVLYIQPMLQIKRFDSDTPLIVKPLLILANKYEIQHLRANIIQKLEEDWPRTLSEWDEIEHYAEGKAKTCVQDVQWDRTCDDFPDLHLPEAASAINLSHACNVPNILPAAFYHLSRISILHDWDRTHVALEDNGIPDYSDLVNGARTARWNLLSKEDFICLLTGRERLKDAINVKVWTEHNAHVTHPHPNEDYGGCKSKYWSKVWDVVERACRESSDVLKTLRDVVDILQSSGNPALCYSCEHGIKKGIDEVRNEIWNGLHDYFDLPLRA</sequence>
<accession>A0A4Z0A3H5</accession>
<proteinExistence type="predicted"/>
<organism evidence="2 3">
    <name type="scientific">Hericium alpestre</name>
    <dbReference type="NCBI Taxonomy" id="135208"/>
    <lineage>
        <taxon>Eukaryota</taxon>
        <taxon>Fungi</taxon>
        <taxon>Dikarya</taxon>
        <taxon>Basidiomycota</taxon>
        <taxon>Agaricomycotina</taxon>
        <taxon>Agaricomycetes</taxon>
        <taxon>Russulales</taxon>
        <taxon>Hericiaceae</taxon>
        <taxon>Hericium</taxon>
    </lineage>
</organism>
<dbReference type="Gene3D" id="3.30.710.10">
    <property type="entry name" value="Potassium Channel Kv1.1, Chain A"/>
    <property type="match status" value="1"/>
</dbReference>
<dbReference type="PROSITE" id="PS50097">
    <property type="entry name" value="BTB"/>
    <property type="match status" value="1"/>
</dbReference>
<keyword evidence="3" id="KW-1185">Reference proteome</keyword>
<dbReference type="InterPro" id="IPR000210">
    <property type="entry name" value="BTB/POZ_dom"/>
</dbReference>
<dbReference type="SMART" id="SM00225">
    <property type="entry name" value="BTB"/>
    <property type="match status" value="1"/>
</dbReference>
<dbReference type="SUPFAM" id="SSF54695">
    <property type="entry name" value="POZ domain"/>
    <property type="match status" value="1"/>
</dbReference>